<organism evidence="2 3">
    <name type="scientific">Marinobacter nitratireducens</name>
    <dbReference type="NCBI Taxonomy" id="1137280"/>
    <lineage>
        <taxon>Bacteria</taxon>
        <taxon>Pseudomonadati</taxon>
        <taxon>Pseudomonadota</taxon>
        <taxon>Gammaproteobacteria</taxon>
        <taxon>Pseudomonadales</taxon>
        <taxon>Marinobacteraceae</taxon>
        <taxon>Marinobacter</taxon>
    </lineage>
</organism>
<proteinExistence type="predicted"/>
<dbReference type="RefSeq" id="WP_036128751.1">
    <property type="nucleotide sequence ID" value="NZ_ANIE01000003.1"/>
</dbReference>
<dbReference type="Pfam" id="PF00534">
    <property type="entry name" value="Glycos_transf_1"/>
    <property type="match status" value="1"/>
</dbReference>
<dbReference type="PANTHER" id="PTHR45947">
    <property type="entry name" value="SULFOQUINOVOSYL TRANSFERASE SQD2"/>
    <property type="match status" value="1"/>
</dbReference>
<evidence type="ECO:0000313" key="2">
    <source>
        <dbReference type="EMBL" id="KEF32231.1"/>
    </source>
</evidence>
<evidence type="ECO:0000313" key="3">
    <source>
        <dbReference type="Proteomes" id="UP000035057"/>
    </source>
</evidence>
<dbReference type="Proteomes" id="UP000035057">
    <property type="component" value="Unassembled WGS sequence"/>
</dbReference>
<dbReference type="Gene3D" id="3.40.50.2000">
    <property type="entry name" value="Glycogen Phosphorylase B"/>
    <property type="match status" value="2"/>
</dbReference>
<dbReference type="InterPro" id="IPR001296">
    <property type="entry name" value="Glyco_trans_1"/>
</dbReference>
<dbReference type="STRING" id="1137280.D777_00865"/>
<evidence type="ECO:0000259" key="1">
    <source>
        <dbReference type="Pfam" id="PF00534"/>
    </source>
</evidence>
<keyword evidence="3" id="KW-1185">Reference proteome</keyword>
<feature type="domain" description="Glycosyl transferase family 1" evidence="1">
    <location>
        <begin position="201"/>
        <end position="354"/>
    </location>
</feature>
<dbReference type="PANTHER" id="PTHR45947:SF3">
    <property type="entry name" value="SULFOQUINOVOSYL TRANSFERASE SQD2"/>
    <property type="match status" value="1"/>
</dbReference>
<dbReference type="GO" id="GO:0016757">
    <property type="term" value="F:glycosyltransferase activity"/>
    <property type="evidence" value="ECO:0007669"/>
    <property type="project" value="InterPro"/>
</dbReference>
<dbReference type="SUPFAM" id="SSF53756">
    <property type="entry name" value="UDP-Glycosyltransferase/glycogen phosphorylase"/>
    <property type="match status" value="1"/>
</dbReference>
<dbReference type="CDD" id="cd03801">
    <property type="entry name" value="GT4_PimA-like"/>
    <property type="match status" value="1"/>
</dbReference>
<keyword evidence="2" id="KW-0808">Transferase</keyword>
<reference evidence="2 3" key="1">
    <citation type="submission" date="2012-12" db="EMBL/GenBank/DDBJ databases">
        <title>Genome assembly of Marinobacter sp. AK21.</title>
        <authorList>
            <person name="Khatri I."/>
            <person name="Kumar R."/>
            <person name="Vaidya B."/>
            <person name="Subramanian S."/>
            <person name="Pinnaka A."/>
        </authorList>
    </citation>
    <scope>NUCLEOTIDE SEQUENCE [LARGE SCALE GENOMIC DNA]</scope>
    <source>
        <strain evidence="2 3">AK21</strain>
    </source>
</reference>
<accession>A0A072N3Z3</accession>
<protein>
    <submittedName>
        <fullName evidence="2">Glycosyl transferase group 1</fullName>
    </submittedName>
</protein>
<dbReference type="PATRIC" id="fig|1137280.3.peg.681"/>
<dbReference type="AlphaFoldDB" id="A0A072N3Z3"/>
<gene>
    <name evidence="2" type="ORF">D777_00865</name>
</gene>
<name>A0A072N3Z3_9GAMM</name>
<comment type="caution">
    <text evidence="2">The sequence shown here is derived from an EMBL/GenBank/DDBJ whole genome shotgun (WGS) entry which is preliminary data.</text>
</comment>
<dbReference type="EMBL" id="ANIE01000003">
    <property type="protein sequence ID" value="KEF32231.1"/>
    <property type="molecule type" value="Genomic_DNA"/>
</dbReference>
<sequence>MSGDPKAGKERILLISPGPKFNLEYSFFDRCSGLSKQYEGVILTSGPERKRCTFGDFEVICVGDAKGHSLFTFIWFIFKGLRLVLGGSFLRGERRFKLIGTYDPLKTGLVAFFLGLCSRIPYVVEVNGDYTSDALYVDIDSKLKRQARKWLLCKIEKLVLDHSSGVKLLYDSQIDYFLPLLNNAVITRFPDYVNTTNMENKGEEKQILFIGFPYYVKGVDILIKAFKSLSDQFPEWSLKILGYFPDMEELECAIDNHPQISYHPPVDPADIPEHIGRCGIFVLPSRTEAMGRVLIEAMASGKPRVGSNVGGIPTVITHNVDGFLFSPGDEADLASKLEILMADEAMRRRQGDAGLERYKIEFGNEQYFKRLSNFYQSVISCSS</sequence>
<dbReference type="InterPro" id="IPR050194">
    <property type="entry name" value="Glycosyltransferase_grp1"/>
</dbReference>
<dbReference type="OrthoDB" id="6395634at2"/>